<accession>A0A5B7E6F6</accession>
<gene>
    <name evidence="1" type="ORF">E2C01_022130</name>
</gene>
<name>A0A5B7E6F6_PORTR</name>
<sequence>MIRSYYKGLGVKCYALRDSMPRCHVDGPVCGPVLRPTEKCVIADHAPYRPWEANLKLIFERPLGAITLAYDTWNEEHLLQIAGTCTGLVEQSWDGFISIPVLRMLSQ</sequence>
<dbReference type="Proteomes" id="UP000324222">
    <property type="component" value="Unassembled WGS sequence"/>
</dbReference>
<dbReference type="AlphaFoldDB" id="A0A5B7E6F6"/>
<proteinExistence type="predicted"/>
<organism evidence="1 2">
    <name type="scientific">Portunus trituberculatus</name>
    <name type="common">Swimming crab</name>
    <name type="synonym">Neptunus trituberculatus</name>
    <dbReference type="NCBI Taxonomy" id="210409"/>
    <lineage>
        <taxon>Eukaryota</taxon>
        <taxon>Metazoa</taxon>
        <taxon>Ecdysozoa</taxon>
        <taxon>Arthropoda</taxon>
        <taxon>Crustacea</taxon>
        <taxon>Multicrustacea</taxon>
        <taxon>Malacostraca</taxon>
        <taxon>Eumalacostraca</taxon>
        <taxon>Eucarida</taxon>
        <taxon>Decapoda</taxon>
        <taxon>Pleocyemata</taxon>
        <taxon>Brachyura</taxon>
        <taxon>Eubrachyura</taxon>
        <taxon>Portunoidea</taxon>
        <taxon>Portunidae</taxon>
        <taxon>Portuninae</taxon>
        <taxon>Portunus</taxon>
    </lineage>
</organism>
<evidence type="ECO:0000313" key="1">
    <source>
        <dbReference type="EMBL" id="MPC28917.1"/>
    </source>
</evidence>
<dbReference type="EMBL" id="VSRR010001987">
    <property type="protein sequence ID" value="MPC28917.1"/>
    <property type="molecule type" value="Genomic_DNA"/>
</dbReference>
<comment type="caution">
    <text evidence="1">The sequence shown here is derived from an EMBL/GenBank/DDBJ whole genome shotgun (WGS) entry which is preliminary data.</text>
</comment>
<protein>
    <submittedName>
        <fullName evidence="1">Uncharacterized protein</fullName>
    </submittedName>
</protein>
<reference evidence="1 2" key="1">
    <citation type="submission" date="2019-05" db="EMBL/GenBank/DDBJ databases">
        <title>Another draft genome of Portunus trituberculatus and its Hox gene families provides insights of decapod evolution.</title>
        <authorList>
            <person name="Jeong J.-H."/>
            <person name="Song I."/>
            <person name="Kim S."/>
            <person name="Choi T."/>
            <person name="Kim D."/>
            <person name="Ryu S."/>
            <person name="Kim W."/>
        </authorList>
    </citation>
    <scope>NUCLEOTIDE SEQUENCE [LARGE SCALE GENOMIC DNA]</scope>
    <source>
        <tissue evidence="1">Muscle</tissue>
    </source>
</reference>
<keyword evidence="2" id="KW-1185">Reference proteome</keyword>
<evidence type="ECO:0000313" key="2">
    <source>
        <dbReference type="Proteomes" id="UP000324222"/>
    </source>
</evidence>